<dbReference type="GO" id="GO:0006508">
    <property type="term" value="P:proteolysis"/>
    <property type="evidence" value="ECO:0007669"/>
    <property type="project" value="UniProtKB-KW"/>
</dbReference>
<evidence type="ECO:0000256" key="1">
    <source>
        <dbReference type="SAM" id="Phobius"/>
    </source>
</evidence>
<name>A0A451ATR4_9GAMM</name>
<proteinExistence type="predicted"/>
<evidence type="ECO:0000313" key="4">
    <source>
        <dbReference type="EMBL" id="VFK63549.1"/>
    </source>
</evidence>
<evidence type="ECO:0000313" key="5">
    <source>
        <dbReference type="EMBL" id="VFK69405.1"/>
    </source>
</evidence>
<dbReference type="AlphaFoldDB" id="A0A451ATR4"/>
<feature type="transmembrane region" description="Helical" evidence="1">
    <location>
        <begin position="62"/>
        <end position="84"/>
    </location>
</feature>
<sequence length="178" mass="20326">MAYSKIRNYIRNNTLKGFKTKPVFSVSHIIFPAVLYLGVALGYGFFSGLFQPRLIRSPFAPILPFMLFIFPALLEEVVFRGMLIPLDTKYRGPKRILGFTLLSTILFVIWHPLNALTINPGGREWFLDMDFLLIVAALGATCGYTYIHSRSIRVPIAIHWLTVMVWVFFLGGRNLLLE</sequence>
<feature type="transmembrane region" description="Helical" evidence="1">
    <location>
        <begin position="96"/>
        <end position="113"/>
    </location>
</feature>
<evidence type="ECO:0000313" key="3">
    <source>
        <dbReference type="EMBL" id="VFK60146.1"/>
    </source>
</evidence>
<keyword evidence="5" id="KW-0645">Protease</keyword>
<dbReference type="Pfam" id="PF02517">
    <property type="entry name" value="Rce1-like"/>
    <property type="match status" value="1"/>
</dbReference>
<protein>
    <submittedName>
        <fullName evidence="5">CAAX protease self-immunity</fullName>
    </submittedName>
</protein>
<keyword evidence="5" id="KW-0378">Hydrolase</keyword>
<reference evidence="5" key="1">
    <citation type="submission" date="2019-02" db="EMBL/GenBank/DDBJ databases">
        <authorList>
            <person name="Gruber-Vodicka R. H."/>
            <person name="Seah K. B. B."/>
        </authorList>
    </citation>
    <scope>NUCLEOTIDE SEQUENCE</scope>
    <source>
        <strain evidence="4">BECK_BY1</strain>
        <strain evidence="5">BECK_BY2</strain>
        <strain evidence="3">BECK_BY3</strain>
    </source>
</reference>
<keyword evidence="1" id="KW-0472">Membrane</keyword>
<keyword evidence="1" id="KW-1133">Transmembrane helix</keyword>
<organism evidence="5">
    <name type="scientific">Candidatus Kentrum sp. TUN</name>
    <dbReference type="NCBI Taxonomy" id="2126343"/>
    <lineage>
        <taxon>Bacteria</taxon>
        <taxon>Pseudomonadati</taxon>
        <taxon>Pseudomonadota</taxon>
        <taxon>Gammaproteobacteria</taxon>
        <taxon>Candidatus Kentrum</taxon>
    </lineage>
</organism>
<dbReference type="EMBL" id="CAADFY010000201">
    <property type="protein sequence ID" value="VFK60146.1"/>
    <property type="molecule type" value="Genomic_DNA"/>
</dbReference>
<evidence type="ECO:0000259" key="2">
    <source>
        <dbReference type="Pfam" id="PF02517"/>
    </source>
</evidence>
<accession>A0A451ATR4</accession>
<dbReference type="GO" id="GO:0080120">
    <property type="term" value="P:CAAX-box protein maturation"/>
    <property type="evidence" value="ECO:0007669"/>
    <property type="project" value="UniProtKB-ARBA"/>
</dbReference>
<feature type="transmembrane region" description="Helical" evidence="1">
    <location>
        <begin position="125"/>
        <end position="147"/>
    </location>
</feature>
<dbReference type="GO" id="GO:0004175">
    <property type="term" value="F:endopeptidase activity"/>
    <property type="evidence" value="ECO:0007669"/>
    <property type="project" value="UniProtKB-ARBA"/>
</dbReference>
<keyword evidence="1" id="KW-0812">Transmembrane</keyword>
<gene>
    <name evidence="4" type="ORF">BECKTUN1418D_GA0071000_12181</name>
    <name evidence="5" type="ORF">BECKTUN1418E_GA0071001_11958</name>
    <name evidence="3" type="ORF">BECKTUN1418F_GA0071002_12017</name>
</gene>
<dbReference type="EMBL" id="CAADFX010000218">
    <property type="protein sequence ID" value="VFK63549.1"/>
    <property type="molecule type" value="Genomic_DNA"/>
</dbReference>
<feature type="transmembrane region" description="Helical" evidence="1">
    <location>
        <begin position="154"/>
        <end position="172"/>
    </location>
</feature>
<feature type="transmembrane region" description="Helical" evidence="1">
    <location>
        <begin position="29"/>
        <end position="50"/>
    </location>
</feature>
<dbReference type="InterPro" id="IPR003675">
    <property type="entry name" value="Rce1/LyrA-like_dom"/>
</dbReference>
<dbReference type="EMBL" id="CAADFV010000195">
    <property type="protein sequence ID" value="VFK69405.1"/>
    <property type="molecule type" value="Genomic_DNA"/>
</dbReference>
<feature type="domain" description="CAAX prenyl protease 2/Lysostaphin resistance protein A-like" evidence="2">
    <location>
        <begin position="62"/>
        <end position="162"/>
    </location>
</feature>